<keyword evidence="6" id="KW-1185">Reference proteome</keyword>
<sequence>MKTAKYIDEEILVKKAVELLIKELGPVEAIRFINIPKGKRMESVRRHREWQKHLDKEQFYAEIWRRREGIESSLERQGGC</sequence>
<dbReference type="AlphaFoldDB" id="A0A6V8NQ51"/>
<accession>A0A6V8NQ51</accession>
<dbReference type="Proteomes" id="UP000591948">
    <property type="component" value="Unassembled WGS sequence"/>
</dbReference>
<evidence type="ECO:0000313" key="5">
    <source>
        <dbReference type="Proteomes" id="UP000580051"/>
    </source>
</evidence>
<comment type="caution">
    <text evidence="1">The sequence shown here is derived from an EMBL/GenBank/DDBJ whole genome shotgun (WGS) entry which is preliminary data.</text>
</comment>
<proteinExistence type="predicted"/>
<evidence type="ECO:0000313" key="2">
    <source>
        <dbReference type="EMBL" id="GFP25061.1"/>
    </source>
</evidence>
<evidence type="ECO:0000313" key="1">
    <source>
        <dbReference type="EMBL" id="GFP21514.1"/>
    </source>
</evidence>
<gene>
    <name evidence="1" type="ORF">HKBW3S06_00741</name>
    <name evidence="2" type="ORF">HKBW3S25_00511</name>
    <name evidence="3" type="ORF">HKBW3S33_00861</name>
</gene>
<dbReference type="Proteomes" id="UP000543224">
    <property type="component" value="Unassembled WGS sequence"/>
</dbReference>
<organism evidence="1 5">
    <name type="scientific">Candidatus Hakubella thermalkaliphila</name>
    <dbReference type="NCBI Taxonomy" id="2754717"/>
    <lineage>
        <taxon>Bacteria</taxon>
        <taxon>Bacillati</taxon>
        <taxon>Actinomycetota</taxon>
        <taxon>Actinomycetota incertae sedis</taxon>
        <taxon>Candidatus Hakubellales</taxon>
        <taxon>Candidatus Hakubellaceae</taxon>
        <taxon>Candidatus Hakubella</taxon>
    </lineage>
</organism>
<dbReference type="EMBL" id="BLRV01000055">
    <property type="protein sequence ID" value="GFP21514.1"/>
    <property type="molecule type" value="Genomic_DNA"/>
</dbReference>
<dbReference type="EMBL" id="BLRX01000035">
    <property type="protein sequence ID" value="GFP25061.1"/>
    <property type="molecule type" value="Genomic_DNA"/>
</dbReference>
<evidence type="ECO:0000313" key="3">
    <source>
        <dbReference type="EMBL" id="GFP27448.1"/>
    </source>
</evidence>
<reference evidence="4 5" key="1">
    <citation type="journal article" date="2020" name="Front. Microbiol.">
        <title>Single-cell genomics of novel Actinobacteria with the Wood-Ljungdahl pathway discovered in a serpentinizing system.</title>
        <authorList>
            <person name="Merino N."/>
            <person name="Kawai M."/>
            <person name="Boyd E.S."/>
            <person name="Colman D.R."/>
            <person name="McGlynn S.E."/>
            <person name="Nealson K.H."/>
            <person name="Kurokawa K."/>
            <person name="Hongoh Y."/>
        </authorList>
    </citation>
    <scope>NUCLEOTIDE SEQUENCE [LARGE SCALE GENOMIC DNA]</scope>
    <source>
        <strain evidence="1 5">S06</strain>
        <strain evidence="2 4">S25</strain>
        <strain evidence="3 6">S33</strain>
    </source>
</reference>
<dbReference type="RefSeq" id="WP_176226643.1">
    <property type="nucleotide sequence ID" value="NZ_BLRV01000055.1"/>
</dbReference>
<evidence type="ECO:0000313" key="4">
    <source>
        <dbReference type="Proteomes" id="UP000543224"/>
    </source>
</evidence>
<protein>
    <submittedName>
        <fullName evidence="1">Uncharacterized protein</fullName>
    </submittedName>
</protein>
<name>A0A6V8NQ51_9ACTN</name>
<dbReference type="Proteomes" id="UP000580051">
    <property type="component" value="Unassembled WGS sequence"/>
</dbReference>
<dbReference type="EMBL" id="BLRY01000037">
    <property type="protein sequence ID" value="GFP27448.1"/>
    <property type="molecule type" value="Genomic_DNA"/>
</dbReference>
<evidence type="ECO:0000313" key="6">
    <source>
        <dbReference type="Proteomes" id="UP000591948"/>
    </source>
</evidence>